<name>A0A4S2L4L4_9HYME</name>
<comment type="subcellular location">
    <subcellularLocation>
        <location evidence="1">Membrane</location>
        <topology evidence="1">Multi-pass membrane protein</topology>
    </subcellularLocation>
</comment>
<keyword evidence="9" id="KW-1185">Reference proteome</keyword>
<feature type="transmembrane region" description="Helical" evidence="6">
    <location>
        <begin position="101"/>
        <end position="119"/>
    </location>
</feature>
<feature type="domain" description="MARVEL" evidence="7">
    <location>
        <begin position="25"/>
        <end position="162"/>
    </location>
</feature>
<dbReference type="AlphaFoldDB" id="A0A4S2L4L4"/>
<protein>
    <recommendedName>
        <fullName evidence="7">MARVEL domain-containing protein</fullName>
    </recommendedName>
</protein>
<dbReference type="InterPro" id="IPR008253">
    <property type="entry name" value="Marvel"/>
</dbReference>
<evidence type="ECO:0000256" key="2">
    <source>
        <dbReference type="ARBA" id="ARBA00022692"/>
    </source>
</evidence>
<gene>
    <name evidence="8" type="ORF">DBV15_07568</name>
</gene>
<feature type="transmembrane region" description="Helical" evidence="6">
    <location>
        <begin position="139"/>
        <end position="158"/>
    </location>
</feature>
<keyword evidence="3 6" id="KW-1133">Transmembrane helix</keyword>
<feature type="transmembrane region" description="Helical" evidence="6">
    <location>
        <begin position="170"/>
        <end position="191"/>
    </location>
</feature>
<dbReference type="Proteomes" id="UP000310200">
    <property type="component" value="Unassembled WGS sequence"/>
</dbReference>
<feature type="transmembrane region" description="Helical" evidence="6">
    <location>
        <begin position="32"/>
        <end position="52"/>
    </location>
</feature>
<keyword evidence="2 5" id="KW-0812">Transmembrane</keyword>
<dbReference type="PROSITE" id="PS51225">
    <property type="entry name" value="MARVEL"/>
    <property type="match status" value="1"/>
</dbReference>
<feature type="transmembrane region" description="Helical" evidence="6">
    <location>
        <begin position="203"/>
        <end position="228"/>
    </location>
</feature>
<feature type="transmembrane region" description="Helical" evidence="6">
    <location>
        <begin position="64"/>
        <end position="89"/>
    </location>
</feature>
<sequence>MSHSVTIRTQTVTSSSSTIVVNTGYLKTWSGILKLLQVALGIVCVGIVGHEFGNYSAYRSTAELFFLLITTTFMIGTFILLLSCVTSFSTASIISKTIHELIYHSIAFGLLLAASLTLLVHINNYRRYNYELVLGASEFLYHSVASTLLLAASIALMVQIHKEGITLRNYNALLAASVLGAICIGIIGSDYNSASCLCWKECFFLIATSTFFIGTFIFLISYLVSPFTASVLPKTIHERLYHLFATVILFVASLILILEIHLANTEFYNYNELLAASVISGLIQSLLINYGLRYSSSIGSAFEGSLTTASACFLTSALLLACYTISEKSYKLIRSSLFSHNLNNILIAIIIAIIQELCVTLLLFYQYQEMMFNSLACFLYLSSASYLAFATKLFLMTEYYLRPGFDVYPAMTAAYLDEESFLVMVTLFCVSQSQTAKRNKTYHADGFAYVPTSEASLTVEEEDAIVTLVVVVIGIIVAIVVLFSMGIFIDCKHQEKDSLKKRRLRLKMPPLTRKGRKDDVKALASNMYSNGADDTEFKARDAIV</sequence>
<organism evidence="8 9">
    <name type="scientific">Temnothorax longispinosus</name>
    <dbReference type="NCBI Taxonomy" id="300112"/>
    <lineage>
        <taxon>Eukaryota</taxon>
        <taxon>Metazoa</taxon>
        <taxon>Ecdysozoa</taxon>
        <taxon>Arthropoda</taxon>
        <taxon>Hexapoda</taxon>
        <taxon>Insecta</taxon>
        <taxon>Pterygota</taxon>
        <taxon>Neoptera</taxon>
        <taxon>Endopterygota</taxon>
        <taxon>Hymenoptera</taxon>
        <taxon>Apocrita</taxon>
        <taxon>Aculeata</taxon>
        <taxon>Formicoidea</taxon>
        <taxon>Formicidae</taxon>
        <taxon>Myrmicinae</taxon>
        <taxon>Temnothorax</taxon>
    </lineage>
</organism>
<evidence type="ECO:0000256" key="3">
    <source>
        <dbReference type="ARBA" id="ARBA00022989"/>
    </source>
</evidence>
<feature type="transmembrane region" description="Helical" evidence="6">
    <location>
        <begin position="273"/>
        <end position="292"/>
    </location>
</feature>
<evidence type="ECO:0000259" key="7">
    <source>
        <dbReference type="PROSITE" id="PS51225"/>
    </source>
</evidence>
<feature type="transmembrane region" description="Helical" evidence="6">
    <location>
        <begin position="346"/>
        <end position="365"/>
    </location>
</feature>
<evidence type="ECO:0000256" key="6">
    <source>
        <dbReference type="SAM" id="Phobius"/>
    </source>
</evidence>
<reference evidence="8 9" key="1">
    <citation type="journal article" date="2019" name="Philos. Trans. R. Soc. Lond., B, Biol. Sci.">
        <title>Ant behaviour and brain gene expression of defending hosts depend on the ecological success of the intruding social parasite.</title>
        <authorList>
            <person name="Kaur R."/>
            <person name="Stoldt M."/>
            <person name="Jongepier E."/>
            <person name="Feldmeyer B."/>
            <person name="Menzel F."/>
            <person name="Bornberg-Bauer E."/>
            <person name="Foitzik S."/>
        </authorList>
    </citation>
    <scope>NUCLEOTIDE SEQUENCE [LARGE SCALE GENOMIC DNA]</scope>
    <source>
        <tissue evidence="8">Whole body</tissue>
    </source>
</reference>
<evidence type="ECO:0000313" key="9">
    <source>
        <dbReference type="Proteomes" id="UP000310200"/>
    </source>
</evidence>
<accession>A0A4S2L4L4</accession>
<keyword evidence="4 5" id="KW-0472">Membrane</keyword>
<dbReference type="Pfam" id="PF01284">
    <property type="entry name" value="MARVEL"/>
    <property type="match status" value="1"/>
</dbReference>
<feature type="transmembrane region" description="Helical" evidence="6">
    <location>
        <begin position="304"/>
        <end position="326"/>
    </location>
</feature>
<comment type="caution">
    <text evidence="8">The sequence shown here is derived from an EMBL/GenBank/DDBJ whole genome shotgun (WGS) entry which is preliminary data.</text>
</comment>
<feature type="transmembrane region" description="Helical" evidence="6">
    <location>
        <begin position="240"/>
        <end position="261"/>
    </location>
</feature>
<proteinExistence type="predicted"/>
<feature type="transmembrane region" description="Helical" evidence="6">
    <location>
        <begin position="464"/>
        <end position="489"/>
    </location>
</feature>
<evidence type="ECO:0000313" key="8">
    <source>
        <dbReference type="EMBL" id="TGZ57922.1"/>
    </source>
</evidence>
<evidence type="ECO:0000256" key="4">
    <source>
        <dbReference type="ARBA" id="ARBA00023136"/>
    </source>
</evidence>
<dbReference type="GO" id="GO:0016020">
    <property type="term" value="C:membrane"/>
    <property type="evidence" value="ECO:0007669"/>
    <property type="project" value="UniProtKB-SubCell"/>
</dbReference>
<evidence type="ECO:0000256" key="5">
    <source>
        <dbReference type="PROSITE-ProRule" id="PRU00581"/>
    </source>
</evidence>
<evidence type="ECO:0000256" key="1">
    <source>
        <dbReference type="ARBA" id="ARBA00004141"/>
    </source>
</evidence>
<feature type="transmembrane region" description="Helical" evidence="6">
    <location>
        <begin position="377"/>
        <end position="395"/>
    </location>
</feature>
<dbReference type="EMBL" id="QBLH01000104">
    <property type="protein sequence ID" value="TGZ57922.1"/>
    <property type="molecule type" value="Genomic_DNA"/>
</dbReference>